<dbReference type="Gene3D" id="3.90.470.20">
    <property type="entry name" value="4'-phosphopantetheinyl transferase domain"/>
    <property type="match status" value="2"/>
</dbReference>
<dbReference type="InterPro" id="IPR008278">
    <property type="entry name" value="4-PPantetheinyl_Trfase_dom"/>
</dbReference>
<evidence type="ECO:0000259" key="2">
    <source>
        <dbReference type="Pfam" id="PF01648"/>
    </source>
</evidence>
<feature type="domain" description="4'-phosphopantetheinyl transferase" evidence="2">
    <location>
        <begin position="97"/>
        <end position="193"/>
    </location>
</feature>
<dbReference type="GO" id="GO:0008897">
    <property type="term" value="F:holo-[acyl-carrier-protein] synthase activity"/>
    <property type="evidence" value="ECO:0007669"/>
    <property type="project" value="UniProtKB-EC"/>
</dbReference>
<gene>
    <name evidence="4" type="primary">sfp_4</name>
    <name evidence="4" type="ORF">SDC9_119556</name>
</gene>
<dbReference type="InterPro" id="IPR055066">
    <property type="entry name" value="AASDHPPT_N"/>
</dbReference>
<dbReference type="GO" id="GO:0019878">
    <property type="term" value="P:lysine biosynthetic process via aminoadipic acid"/>
    <property type="evidence" value="ECO:0007669"/>
    <property type="project" value="TreeGrafter"/>
</dbReference>
<dbReference type="AlphaFoldDB" id="A0A645C481"/>
<dbReference type="SUPFAM" id="SSF56214">
    <property type="entry name" value="4'-phosphopantetheinyl transferase"/>
    <property type="match status" value="2"/>
</dbReference>
<dbReference type="Pfam" id="PF22624">
    <property type="entry name" value="AASDHPPT_N"/>
    <property type="match status" value="1"/>
</dbReference>
<evidence type="ECO:0000256" key="1">
    <source>
        <dbReference type="ARBA" id="ARBA00022679"/>
    </source>
</evidence>
<dbReference type="EC" id="2.7.8.7" evidence="4"/>
<proteinExistence type="predicted"/>
<dbReference type="EMBL" id="VSSQ01024829">
    <property type="protein sequence ID" value="MPM72580.1"/>
    <property type="molecule type" value="Genomic_DNA"/>
</dbReference>
<dbReference type="PANTHER" id="PTHR12215:SF10">
    <property type="entry name" value="L-AMINOADIPATE-SEMIALDEHYDE DEHYDROGENASE-PHOSPHOPANTETHEINYL TRANSFERASE"/>
    <property type="match status" value="1"/>
</dbReference>
<protein>
    <submittedName>
        <fullName evidence="4">4'-phosphopantetheinyl transferase Sfp</fullName>
        <ecNumber evidence="4">2.7.8.7</ecNumber>
    </submittedName>
</protein>
<keyword evidence="1 4" id="KW-0808">Transferase</keyword>
<accession>A0A645C481</accession>
<evidence type="ECO:0000313" key="4">
    <source>
        <dbReference type="EMBL" id="MPM72580.1"/>
    </source>
</evidence>
<feature type="domain" description="4'-phosphopantetheinyl transferase N-terminal" evidence="3">
    <location>
        <begin position="20"/>
        <end position="92"/>
    </location>
</feature>
<name>A0A645C481_9ZZZZ</name>
<dbReference type="PANTHER" id="PTHR12215">
    <property type="entry name" value="PHOSPHOPANTETHEINE TRANSFERASE"/>
    <property type="match status" value="1"/>
</dbReference>
<dbReference type="InterPro" id="IPR037143">
    <property type="entry name" value="4-PPantetheinyl_Trfase_dom_sf"/>
</dbReference>
<evidence type="ECO:0000259" key="3">
    <source>
        <dbReference type="Pfam" id="PF22624"/>
    </source>
</evidence>
<dbReference type="GO" id="GO:0005829">
    <property type="term" value="C:cytosol"/>
    <property type="evidence" value="ECO:0007669"/>
    <property type="project" value="TreeGrafter"/>
</dbReference>
<reference evidence="4" key="1">
    <citation type="submission" date="2019-08" db="EMBL/GenBank/DDBJ databases">
        <authorList>
            <person name="Kucharzyk K."/>
            <person name="Murdoch R.W."/>
            <person name="Higgins S."/>
            <person name="Loffler F."/>
        </authorList>
    </citation>
    <scope>NUCLEOTIDE SEQUENCE</scope>
</reference>
<comment type="caution">
    <text evidence="4">The sequence shown here is derived from an EMBL/GenBank/DDBJ whole genome shotgun (WGS) entry which is preliminary data.</text>
</comment>
<organism evidence="4">
    <name type="scientific">bioreactor metagenome</name>
    <dbReference type="NCBI Taxonomy" id="1076179"/>
    <lineage>
        <taxon>unclassified sequences</taxon>
        <taxon>metagenomes</taxon>
        <taxon>ecological metagenomes</taxon>
    </lineage>
</organism>
<dbReference type="GO" id="GO:0000287">
    <property type="term" value="F:magnesium ion binding"/>
    <property type="evidence" value="ECO:0007669"/>
    <property type="project" value="InterPro"/>
</dbReference>
<sequence length="208" mass="23433">MVELFAADIRQIAPKADELILLLDEERQKRVRSYGSSRDALRCLAAGLLLYDAFGERARNAHFEHGKRGKPFLPDVSPFNLTHAGDYAVLALSKDTVGVDLEQIRAINWSRVSERFFHPNEQRFLEQSSDPQTMFFTIWTLKESYLKALGHGFSVSPRSFCVLPEGSGAVLEGDAGFRFQSFSVFPGYCLSVCCREEEIASNVVLKEF</sequence>
<dbReference type="InterPro" id="IPR050559">
    <property type="entry name" value="P-Pant_transferase_sf"/>
</dbReference>
<dbReference type="Pfam" id="PF01648">
    <property type="entry name" value="ACPS"/>
    <property type="match status" value="1"/>
</dbReference>